<dbReference type="SMART" id="SM00906">
    <property type="entry name" value="Fungal_trans"/>
    <property type="match status" value="1"/>
</dbReference>
<dbReference type="OrthoDB" id="2283488at2759"/>
<dbReference type="GO" id="GO:0006351">
    <property type="term" value="P:DNA-templated transcription"/>
    <property type="evidence" value="ECO:0007669"/>
    <property type="project" value="InterPro"/>
</dbReference>
<dbReference type="CDD" id="cd12148">
    <property type="entry name" value="fungal_TF_MHR"/>
    <property type="match status" value="1"/>
</dbReference>
<dbReference type="PANTHER" id="PTHR46910:SF1">
    <property type="entry name" value="MISCELLANEOUS ZN(II)2CYS6 TRANSCRIPTION FACTOR (EUROFUNG)-RELATED"/>
    <property type="match status" value="1"/>
</dbReference>
<accession>A0A507B494</accession>
<dbReference type="InterPro" id="IPR001138">
    <property type="entry name" value="Zn2Cys6_DnaBD"/>
</dbReference>
<evidence type="ECO:0000256" key="1">
    <source>
        <dbReference type="ARBA" id="ARBA00023242"/>
    </source>
</evidence>
<evidence type="ECO:0000259" key="3">
    <source>
        <dbReference type="SMART" id="SM00906"/>
    </source>
</evidence>
<evidence type="ECO:0000313" key="5">
    <source>
        <dbReference type="Proteomes" id="UP000319257"/>
    </source>
</evidence>
<comment type="caution">
    <text evidence="4">The sequence shown here is derived from an EMBL/GenBank/DDBJ whole genome shotgun (WGS) entry which is preliminary data.</text>
</comment>
<dbReference type="InterPro" id="IPR007219">
    <property type="entry name" value="XnlR_reg_dom"/>
</dbReference>
<feature type="compositionally biased region" description="Low complexity" evidence="2">
    <location>
        <begin position="109"/>
        <end position="119"/>
    </location>
</feature>
<dbReference type="Proteomes" id="UP000319257">
    <property type="component" value="Unassembled WGS sequence"/>
</dbReference>
<dbReference type="GO" id="GO:0003677">
    <property type="term" value="F:DNA binding"/>
    <property type="evidence" value="ECO:0007669"/>
    <property type="project" value="InterPro"/>
</dbReference>
<evidence type="ECO:0000256" key="2">
    <source>
        <dbReference type="SAM" id="MobiDB-lite"/>
    </source>
</evidence>
<dbReference type="PANTHER" id="PTHR46910">
    <property type="entry name" value="TRANSCRIPTION FACTOR PDR1"/>
    <property type="match status" value="1"/>
</dbReference>
<dbReference type="EMBL" id="SKBQ01000027">
    <property type="protein sequence ID" value="TPX14567.1"/>
    <property type="molecule type" value="Genomic_DNA"/>
</dbReference>
<dbReference type="GO" id="GO:0000981">
    <property type="term" value="F:DNA-binding transcription factor activity, RNA polymerase II-specific"/>
    <property type="evidence" value="ECO:0007669"/>
    <property type="project" value="InterPro"/>
</dbReference>
<organism evidence="4 5">
    <name type="scientific">Thyridium curvatum</name>
    <dbReference type="NCBI Taxonomy" id="1093900"/>
    <lineage>
        <taxon>Eukaryota</taxon>
        <taxon>Fungi</taxon>
        <taxon>Dikarya</taxon>
        <taxon>Ascomycota</taxon>
        <taxon>Pezizomycotina</taxon>
        <taxon>Sordariomycetes</taxon>
        <taxon>Sordariomycetidae</taxon>
        <taxon>Thyridiales</taxon>
        <taxon>Thyridiaceae</taxon>
        <taxon>Thyridium</taxon>
    </lineage>
</organism>
<proteinExistence type="predicted"/>
<dbReference type="CDD" id="cd00067">
    <property type="entry name" value="GAL4"/>
    <property type="match status" value="1"/>
</dbReference>
<dbReference type="GO" id="GO:0008270">
    <property type="term" value="F:zinc ion binding"/>
    <property type="evidence" value="ECO:0007669"/>
    <property type="project" value="InterPro"/>
</dbReference>
<feature type="region of interest" description="Disordered" evidence="2">
    <location>
        <begin position="108"/>
        <end position="129"/>
    </location>
</feature>
<feature type="domain" description="Xylanolytic transcriptional activator regulatory" evidence="3">
    <location>
        <begin position="356"/>
        <end position="434"/>
    </location>
</feature>
<dbReference type="GeneID" id="41972706"/>
<dbReference type="RefSeq" id="XP_030996278.1">
    <property type="nucleotide sequence ID" value="XM_031139761.1"/>
</dbReference>
<protein>
    <recommendedName>
        <fullName evidence="3">Xylanolytic transcriptional activator regulatory domain-containing protein</fullName>
    </recommendedName>
</protein>
<dbReference type="Pfam" id="PF04082">
    <property type="entry name" value="Fungal_trans"/>
    <property type="match status" value="1"/>
</dbReference>
<keyword evidence="1" id="KW-0539">Nucleus</keyword>
<dbReference type="AlphaFoldDB" id="A0A507B494"/>
<dbReference type="InParanoid" id="A0A507B494"/>
<dbReference type="InterPro" id="IPR050987">
    <property type="entry name" value="AtrR-like"/>
</dbReference>
<sequence>MSSTPRHRSVSTRACDRCRRRKAKVRLTISTLAGTCSHTNADASRQCNAATVESNVCTNCENVGAFCTFDLPTGKRGPKFKHSRASAAVDELRPSAAPQSSLAFHDSNARGAEASAAPGSRGGGAISAPETTTIPTWSAALSPHEGATPGSVVSISERHASTQLVSSLHRWVDLSAAIRRLPSSLTLEAIAEKCFNLFFQYLFPLIPLVHETGIREALHFFVTHSTGTSVVSAASPATVSQLWISSSLMQGTSIGGANSGSAGDAAVDSASSLLHPELWPDSAFTLITALCAEAAFMLPKEIFPEGYLVADIFLQASRNCLHSYLEADLEHPNANSVAIRYFHSNCLHAAGKPKYSWHIFGEAVRLAQVMQLQEESSHEGAYFPVEAELRRRAFWIVYLGDKSAAILNNRPITIHKFSFESGITTAYPSGAGDEVTFSSPGQPDASTDVGSFITGFNANIRLWQSASDLLLELRLIQDRRAGTGQTQQPPSFTRDERVRLDALYVRFATSLDDLPPYLQPIVLMTWHEGMGQQQRQFVTQVVNLQVTYHCLRMVIVQKLEEVEYPAPGVEQDDLTILRKTEIARDMLRIIREAPFWALQVNGESCVEKIRLIGASLLAIIHRNETSPLSARARADFSVLLDILTRLDSKASDTLRSGSL</sequence>
<reference evidence="4 5" key="1">
    <citation type="submission" date="2019-06" db="EMBL/GenBank/DDBJ databases">
        <title>Draft genome sequence of the filamentous fungus Phialemoniopsis curvata isolated from diesel fuel.</title>
        <authorList>
            <person name="Varaljay V.A."/>
            <person name="Lyon W.J."/>
            <person name="Crouch A.L."/>
            <person name="Drake C.E."/>
            <person name="Hollomon J.M."/>
            <person name="Nadeau L.J."/>
            <person name="Nunn H.S."/>
            <person name="Stevenson B.S."/>
            <person name="Bojanowski C.L."/>
            <person name="Crookes-Goodson W.J."/>
        </authorList>
    </citation>
    <scope>NUCLEOTIDE SEQUENCE [LARGE SCALE GENOMIC DNA]</scope>
    <source>
        <strain evidence="4 5">D216</strain>
    </source>
</reference>
<name>A0A507B494_9PEZI</name>
<keyword evidence="5" id="KW-1185">Reference proteome</keyword>
<evidence type="ECO:0000313" key="4">
    <source>
        <dbReference type="EMBL" id="TPX14567.1"/>
    </source>
</evidence>
<gene>
    <name evidence="4" type="ORF">E0L32_005259</name>
</gene>
<dbReference type="STRING" id="1093900.A0A507B494"/>